<dbReference type="GO" id="GO:0006890">
    <property type="term" value="P:retrograde vesicle-mediated transport, Golgi to endoplasmic reticulum"/>
    <property type="evidence" value="ECO:0007669"/>
    <property type="project" value="TreeGrafter"/>
</dbReference>
<evidence type="ECO:0000313" key="2">
    <source>
        <dbReference type="Proteomes" id="UP000325315"/>
    </source>
</evidence>
<dbReference type="OrthoDB" id="19988at2759"/>
<name>A0A5B6UDE1_9ROSI</name>
<dbReference type="PANTHER" id="PTHR15922:SF2">
    <property type="entry name" value="NBAS SUBUNIT OF NRZ TETHERING COMPLEX"/>
    <property type="match status" value="1"/>
</dbReference>
<dbReference type="GO" id="GO:0000149">
    <property type="term" value="F:SNARE binding"/>
    <property type="evidence" value="ECO:0007669"/>
    <property type="project" value="TreeGrafter"/>
</dbReference>
<dbReference type="PANTHER" id="PTHR15922">
    <property type="entry name" value="NEUROBLASTOMA-AMPLIFIED SEQUENCE"/>
    <property type="match status" value="1"/>
</dbReference>
<accession>A0A5B6UDE1</accession>
<proteinExistence type="predicted"/>
<gene>
    <name evidence="1" type="ORF">EPI10_017951</name>
</gene>
<dbReference type="Proteomes" id="UP000325315">
    <property type="component" value="Unassembled WGS sequence"/>
</dbReference>
<sequence length="294" mass="32340">MRNGRTCFMQDFARKYPNCLMSCLKVLMRLVMEDSVSPSQGWSTIINCVNHGLIEPSYFSICGFGAISEVLVALKSSQLIAVISPRIENSPGDLLNVETAVSCFLKLYTHFDVLVAILEDWEGPFVIKKEEVASAALPDAENDWSTDDWDEGFSSTLRISKSGGVFLDEGNARSSTDIVLGVDCRMASKMMLLLPYGELWLESLNALENKLKQQGMPDMIGGDHEFIMLVLSFGVLSTVINKSFLGTVFLQFLSPVPGSPVSGLGKKGTHEPGHNEVDILFPFARSLSKPISRF</sequence>
<reference evidence="2" key="1">
    <citation type="journal article" date="2019" name="Plant Biotechnol. J.">
        <title>Genome sequencing of the Australian wild diploid species Gossypium australe highlights disease resistance and delayed gland morphogenesis.</title>
        <authorList>
            <person name="Cai Y."/>
            <person name="Cai X."/>
            <person name="Wang Q."/>
            <person name="Wang P."/>
            <person name="Zhang Y."/>
            <person name="Cai C."/>
            <person name="Xu Y."/>
            <person name="Wang K."/>
            <person name="Zhou Z."/>
            <person name="Wang C."/>
            <person name="Geng S."/>
            <person name="Li B."/>
            <person name="Dong Q."/>
            <person name="Hou Y."/>
            <person name="Wang H."/>
            <person name="Ai P."/>
            <person name="Liu Z."/>
            <person name="Yi F."/>
            <person name="Sun M."/>
            <person name="An G."/>
            <person name="Cheng J."/>
            <person name="Zhang Y."/>
            <person name="Shi Q."/>
            <person name="Xie Y."/>
            <person name="Shi X."/>
            <person name="Chang Y."/>
            <person name="Huang F."/>
            <person name="Chen Y."/>
            <person name="Hong S."/>
            <person name="Mi L."/>
            <person name="Sun Q."/>
            <person name="Zhang L."/>
            <person name="Zhou B."/>
            <person name="Peng R."/>
            <person name="Zhang X."/>
            <person name="Liu F."/>
        </authorList>
    </citation>
    <scope>NUCLEOTIDE SEQUENCE [LARGE SCALE GENOMIC DNA]</scope>
    <source>
        <strain evidence="2">cv. PA1801</strain>
    </source>
</reference>
<comment type="caution">
    <text evidence="1">The sequence shown here is derived from an EMBL/GenBank/DDBJ whole genome shotgun (WGS) entry which is preliminary data.</text>
</comment>
<dbReference type="EMBL" id="SMMG02000012">
    <property type="protein sequence ID" value="KAA3454867.1"/>
    <property type="molecule type" value="Genomic_DNA"/>
</dbReference>
<keyword evidence="2" id="KW-1185">Reference proteome</keyword>
<dbReference type="AlphaFoldDB" id="A0A5B6UDE1"/>
<organism evidence="1 2">
    <name type="scientific">Gossypium australe</name>
    <dbReference type="NCBI Taxonomy" id="47621"/>
    <lineage>
        <taxon>Eukaryota</taxon>
        <taxon>Viridiplantae</taxon>
        <taxon>Streptophyta</taxon>
        <taxon>Embryophyta</taxon>
        <taxon>Tracheophyta</taxon>
        <taxon>Spermatophyta</taxon>
        <taxon>Magnoliopsida</taxon>
        <taxon>eudicotyledons</taxon>
        <taxon>Gunneridae</taxon>
        <taxon>Pentapetalae</taxon>
        <taxon>rosids</taxon>
        <taxon>malvids</taxon>
        <taxon>Malvales</taxon>
        <taxon>Malvaceae</taxon>
        <taxon>Malvoideae</taxon>
        <taxon>Gossypium</taxon>
    </lineage>
</organism>
<protein>
    <submittedName>
        <fullName evidence="1">MAG2-interacting protein 2-like</fullName>
    </submittedName>
</protein>
<evidence type="ECO:0000313" key="1">
    <source>
        <dbReference type="EMBL" id="KAA3454867.1"/>
    </source>
</evidence>
<dbReference type="GO" id="GO:0070939">
    <property type="term" value="C:Dsl1/NZR complex"/>
    <property type="evidence" value="ECO:0007669"/>
    <property type="project" value="TreeGrafter"/>
</dbReference>